<protein>
    <submittedName>
        <fullName evidence="1">Uncharacterized protein</fullName>
    </submittedName>
</protein>
<accession>A0A6C0J3C3</accession>
<organism evidence="1">
    <name type="scientific">viral metagenome</name>
    <dbReference type="NCBI Taxonomy" id="1070528"/>
    <lineage>
        <taxon>unclassified sequences</taxon>
        <taxon>metagenomes</taxon>
        <taxon>organismal metagenomes</taxon>
    </lineage>
</organism>
<reference evidence="1" key="1">
    <citation type="journal article" date="2020" name="Nature">
        <title>Giant virus diversity and host interactions through global metagenomics.</title>
        <authorList>
            <person name="Schulz F."/>
            <person name="Roux S."/>
            <person name="Paez-Espino D."/>
            <person name="Jungbluth S."/>
            <person name="Walsh D.A."/>
            <person name="Denef V.J."/>
            <person name="McMahon K.D."/>
            <person name="Konstantinidis K.T."/>
            <person name="Eloe-Fadrosh E.A."/>
            <person name="Kyrpides N.C."/>
            <person name="Woyke T."/>
        </authorList>
    </citation>
    <scope>NUCLEOTIDE SEQUENCE</scope>
    <source>
        <strain evidence="1">GVMAG-M-3300025626-8</strain>
    </source>
</reference>
<dbReference type="EMBL" id="MN740288">
    <property type="protein sequence ID" value="QHT98163.1"/>
    <property type="molecule type" value="Genomic_DNA"/>
</dbReference>
<evidence type="ECO:0000313" key="1">
    <source>
        <dbReference type="EMBL" id="QHT98163.1"/>
    </source>
</evidence>
<sequence length="55" mass="6063">MKNLKSKRSKSSVSYANIFKVSFVSGAHVSHFFQPICQYIQGGTCPIGNKDPETV</sequence>
<name>A0A6C0J3C3_9ZZZZ</name>
<dbReference type="AlphaFoldDB" id="A0A6C0J3C3"/>
<proteinExistence type="predicted"/>